<comment type="caution">
    <text evidence="1">The sequence shown here is derived from an EMBL/GenBank/DDBJ whole genome shotgun (WGS) entry which is preliminary data.</text>
</comment>
<dbReference type="InterPro" id="IPR029033">
    <property type="entry name" value="His_PPase_superfam"/>
</dbReference>
<name>A0A9W8YUL7_9PEZI</name>
<dbReference type="InterPro" id="IPR013078">
    <property type="entry name" value="His_Pase_superF_clade-1"/>
</dbReference>
<protein>
    <submittedName>
        <fullName evidence="1">Phosphoglycerate mutase pmu1</fullName>
    </submittedName>
</protein>
<gene>
    <name evidence="1" type="primary">PMU1</name>
    <name evidence="1" type="ORF">N0V93_002342</name>
</gene>
<dbReference type="PANTHER" id="PTHR16469:SF27">
    <property type="entry name" value="UBIQUITIN-ASSOCIATED AND SH3 DOMAIN-CONTAINING BA-RELATED"/>
    <property type="match status" value="1"/>
</dbReference>
<reference evidence="1" key="1">
    <citation type="submission" date="2022-10" db="EMBL/GenBank/DDBJ databases">
        <title>Tapping the CABI collections for fungal endophytes: first genome assemblies for Collariella, Neodidymelliopsis, Ascochyta clinopodiicola, Didymella pomorum, Didymosphaeria variabile, Neocosmospora piperis and Neocucurbitaria cava.</title>
        <authorList>
            <person name="Hill R."/>
        </authorList>
    </citation>
    <scope>NUCLEOTIDE SEQUENCE</scope>
    <source>
        <strain evidence="1">IMI 355082</strain>
    </source>
</reference>
<evidence type="ECO:0000313" key="1">
    <source>
        <dbReference type="EMBL" id="KAJ4393135.1"/>
    </source>
</evidence>
<sequence length="379" mass="44159">MSFFDSPEYDYSYDKSVSSPLGSLLNSEGEVRRIKENVRPLHGFAPVNKALNRTNNTRKFIYTMRHGKALHNAMSKEYTKPISWRFFPKLVDNFDPSLTPEGFRDAQHAGQLLRELIQEEDAPIPVIVYTSPLRRCIQTAMYAISALRLDQKITLCVKEGLREWKGYDHDHQSDRRNTTPHILSLFNDLKRKLRVNVEIELDGKQDAEDDLIMRETYVDVDRRTREVLDDIFNDDDSTCSMLVLHNRSNKSVMRVMGHIQDEVHKLDKENCAMLGYLMERTLLHPAAAQRRFEIEEENWHSDKMMALEEKQDRYEQAAEDIDDYRRNNVPKLLNLRDYLGLRTLQGDEEALKALVDLYQLAPELKLMARQAVKLGDQAT</sequence>
<dbReference type="OrthoDB" id="5186267at2759"/>
<dbReference type="Pfam" id="PF00300">
    <property type="entry name" value="His_Phos_1"/>
    <property type="match status" value="1"/>
</dbReference>
<dbReference type="InterPro" id="IPR051710">
    <property type="entry name" value="Phosphatase_SH3-domain"/>
</dbReference>
<dbReference type="Gene3D" id="3.40.50.1240">
    <property type="entry name" value="Phosphoglycerate mutase-like"/>
    <property type="match status" value="1"/>
</dbReference>
<keyword evidence="2" id="KW-1185">Reference proteome</keyword>
<dbReference type="SUPFAM" id="SSF53254">
    <property type="entry name" value="Phosphoglycerate mutase-like"/>
    <property type="match status" value="1"/>
</dbReference>
<dbReference type="AlphaFoldDB" id="A0A9W8YUL7"/>
<evidence type="ECO:0000313" key="2">
    <source>
        <dbReference type="Proteomes" id="UP001140453"/>
    </source>
</evidence>
<organism evidence="1 2">
    <name type="scientific">Gnomoniopsis smithogilvyi</name>
    <dbReference type="NCBI Taxonomy" id="1191159"/>
    <lineage>
        <taxon>Eukaryota</taxon>
        <taxon>Fungi</taxon>
        <taxon>Dikarya</taxon>
        <taxon>Ascomycota</taxon>
        <taxon>Pezizomycotina</taxon>
        <taxon>Sordariomycetes</taxon>
        <taxon>Sordariomycetidae</taxon>
        <taxon>Diaporthales</taxon>
        <taxon>Gnomoniaceae</taxon>
        <taxon>Gnomoniopsis</taxon>
    </lineage>
</organism>
<dbReference type="PANTHER" id="PTHR16469">
    <property type="entry name" value="UBIQUITIN-ASSOCIATED AND SH3 DOMAIN-CONTAINING BA-RELATED"/>
    <property type="match status" value="1"/>
</dbReference>
<dbReference type="EMBL" id="JAPEVB010000002">
    <property type="protein sequence ID" value="KAJ4393135.1"/>
    <property type="molecule type" value="Genomic_DNA"/>
</dbReference>
<dbReference type="Proteomes" id="UP001140453">
    <property type="component" value="Unassembled WGS sequence"/>
</dbReference>
<accession>A0A9W8YUL7</accession>
<proteinExistence type="predicted"/>
<dbReference type="CDD" id="cd07067">
    <property type="entry name" value="HP_PGM_like"/>
    <property type="match status" value="1"/>
</dbReference>